<organism evidence="4 5">
    <name type="scientific">Conidiobolus coronatus (strain ATCC 28846 / CBS 209.66 / NRRL 28638)</name>
    <name type="common">Delacroixia coronata</name>
    <dbReference type="NCBI Taxonomy" id="796925"/>
    <lineage>
        <taxon>Eukaryota</taxon>
        <taxon>Fungi</taxon>
        <taxon>Fungi incertae sedis</taxon>
        <taxon>Zoopagomycota</taxon>
        <taxon>Entomophthoromycotina</taxon>
        <taxon>Entomophthoromycetes</taxon>
        <taxon>Entomophthorales</taxon>
        <taxon>Ancylistaceae</taxon>
        <taxon>Conidiobolus</taxon>
    </lineage>
</organism>
<dbReference type="InterPro" id="IPR016024">
    <property type="entry name" value="ARM-type_fold"/>
</dbReference>
<dbReference type="InterPro" id="IPR007701">
    <property type="entry name" value="Interferon-rel_develop_reg_N"/>
</dbReference>
<feature type="domain" description="Interferon-related developmental regulator N-terminal" evidence="3">
    <location>
        <begin position="50"/>
        <end position="325"/>
    </location>
</feature>
<evidence type="ECO:0000313" key="5">
    <source>
        <dbReference type="Proteomes" id="UP000070444"/>
    </source>
</evidence>
<dbReference type="InterPro" id="IPR011989">
    <property type="entry name" value="ARM-like"/>
</dbReference>
<comment type="similarity">
    <text evidence="1">Belongs to the IFRD family.</text>
</comment>
<feature type="region of interest" description="Disordered" evidence="2">
    <location>
        <begin position="393"/>
        <end position="418"/>
    </location>
</feature>
<dbReference type="AlphaFoldDB" id="A0A137NX41"/>
<dbReference type="Gene3D" id="1.25.10.10">
    <property type="entry name" value="Leucine-rich Repeat Variant"/>
    <property type="match status" value="1"/>
</dbReference>
<accession>A0A137NX41</accession>
<gene>
    <name evidence="4" type="ORF">CONCODRAFT_86973</name>
</gene>
<evidence type="ECO:0000313" key="4">
    <source>
        <dbReference type="EMBL" id="KXN67410.1"/>
    </source>
</evidence>
<dbReference type="STRING" id="796925.A0A137NX41"/>
<reference evidence="4 5" key="1">
    <citation type="journal article" date="2015" name="Genome Biol. Evol.">
        <title>Phylogenomic analyses indicate that early fungi evolved digesting cell walls of algal ancestors of land plants.</title>
        <authorList>
            <person name="Chang Y."/>
            <person name="Wang S."/>
            <person name="Sekimoto S."/>
            <person name="Aerts A.L."/>
            <person name="Choi C."/>
            <person name="Clum A."/>
            <person name="LaButti K.M."/>
            <person name="Lindquist E.A."/>
            <person name="Yee Ngan C."/>
            <person name="Ohm R.A."/>
            <person name="Salamov A.A."/>
            <person name="Grigoriev I.V."/>
            <person name="Spatafora J.W."/>
            <person name="Berbee M.L."/>
        </authorList>
    </citation>
    <scope>NUCLEOTIDE SEQUENCE [LARGE SCALE GENOMIC DNA]</scope>
    <source>
        <strain evidence="4 5">NRRL 28638</strain>
    </source>
</reference>
<protein>
    <submittedName>
        <fullName evidence="4">IFRD-domain-containing protein</fullName>
    </submittedName>
</protein>
<dbReference type="InterPro" id="IPR039777">
    <property type="entry name" value="IFRD"/>
</dbReference>
<dbReference type="OMA" id="QCFEAIF"/>
<dbReference type="OrthoDB" id="18978at2759"/>
<dbReference type="PANTHER" id="PTHR12354:SF1">
    <property type="entry name" value="INTERFERON-RELATED DEVELOPMENTAL REGULATOR 1"/>
    <property type="match status" value="1"/>
</dbReference>
<proteinExistence type="inferred from homology"/>
<feature type="compositionally biased region" description="Polar residues" evidence="2">
    <location>
        <begin position="16"/>
        <end position="28"/>
    </location>
</feature>
<keyword evidence="5" id="KW-1185">Reference proteome</keyword>
<dbReference type="Pfam" id="PF05004">
    <property type="entry name" value="IFRD"/>
    <property type="match status" value="1"/>
</dbReference>
<name>A0A137NX41_CONC2</name>
<feature type="region of interest" description="Disordered" evidence="2">
    <location>
        <begin position="11"/>
        <end position="43"/>
    </location>
</feature>
<dbReference type="SUPFAM" id="SSF48371">
    <property type="entry name" value="ARM repeat"/>
    <property type="match status" value="1"/>
</dbReference>
<evidence type="ECO:0000256" key="2">
    <source>
        <dbReference type="SAM" id="MobiDB-lite"/>
    </source>
</evidence>
<sequence>MGKNSLLKVAVKSASRKNTPAASRNNSDNESDDEGSIFSDFSDETYLSVESDRDGIDEIDSETQDNDLTMLIKELLEKILEKRTSTREDALEKLVKIFTFKYVRDCLENYHETTLERIKKAIIKGSTSKEKVLGAKLLELLFLTVEWNSESHFLEIVPAIKKVIKDGKSNDVRAALVHTLAICCFVSDVDPTEVADLMSFYLQLATSSELPQNILLSVLNSYGLLFTGLGYGGQSFMRKQFDDSIAFHVKCLDSPDPAIRISTGENIAVMFETLGAHDEEREIYPELPDLLDKLHAIATDSAKYRSKKERSHQRSAFRDIIPTVESGILPEIKLKFKRCHIYFDSWNKIKQLQNFRITLAGGFSVHIDRNELLHQIFGSSMIYSQSNLGVPGSPRVVNSPSSRLSKARTQKKSQSMLNRQNALSIGVEEDYI</sequence>
<dbReference type="EMBL" id="KQ964638">
    <property type="protein sequence ID" value="KXN67410.1"/>
    <property type="molecule type" value="Genomic_DNA"/>
</dbReference>
<dbReference type="Proteomes" id="UP000070444">
    <property type="component" value="Unassembled WGS sequence"/>
</dbReference>
<dbReference type="PANTHER" id="PTHR12354">
    <property type="entry name" value="INTERFERON-RELATED DEVELOPMENTAL REGULATOR"/>
    <property type="match status" value="1"/>
</dbReference>
<evidence type="ECO:0000259" key="3">
    <source>
        <dbReference type="Pfam" id="PF05004"/>
    </source>
</evidence>
<evidence type="ECO:0000256" key="1">
    <source>
        <dbReference type="ARBA" id="ARBA00008828"/>
    </source>
</evidence>